<dbReference type="OrthoDB" id="5378975at2759"/>
<proteinExistence type="predicted"/>
<dbReference type="InParanoid" id="A0A409WFZ8"/>
<dbReference type="PANTHER" id="PTHR38698:SF1">
    <property type="entry name" value="FUNGAL PROTEIN"/>
    <property type="match status" value="1"/>
</dbReference>
<evidence type="ECO:0000313" key="2">
    <source>
        <dbReference type="EMBL" id="PPQ77417.1"/>
    </source>
</evidence>
<dbReference type="EMBL" id="NHYD01003440">
    <property type="protein sequence ID" value="PPQ77417.1"/>
    <property type="molecule type" value="Genomic_DNA"/>
</dbReference>
<feature type="region of interest" description="Disordered" evidence="1">
    <location>
        <begin position="329"/>
        <end position="349"/>
    </location>
</feature>
<gene>
    <name evidence="2" type="ORF">CVT25_010999</name>
</gene>
<accession>A0A409WFZ8</accession>
<dbReference type="InterPro" id="IPR031355">
    <property type="entry name" value="YBL010C/LAA2-like"/>
</dbReference>
<protein>
    <submittedName>
        <fullName evidence="2">Uncharacterized protein</fullName>
    </submittedName>
</protein>
<name>A0A409WFZ8_PSICY</name>
<evidence type="ECO:0000256" key="1">
    <source>
        <dbReference type="SAM" id="MobiDB-lite"/>
    </source>
</evidence>
<organism evidence="2 3">
    <name type="scientific">Psilocybe cyanescens</name>
    <dbReference type="NCBI Taxonomy" id="93625"/>
    <lineage>
        <taxon>Eukaryota</taxon>
        <taxon>Fungi</taxon>
        <taxon>Dikarya</taxon>
        <taxon>Basidiomycota</taxon>
        <taxon>Agaricomycotina</taxon>
        <taxon>Agaricomycetes</taxon>
        <taxon>Agaricomycetidae</taxon>
        <taxon>Agaricales</taxon>
        <taxon>Agaricineae</taxon>
        <taxon>Strophariaceae</taxon>
        <taxon>Psilocybe</taxon>
    </lineage>
</organism>
<dbReference type="Pfam" id="PF17104">
    <property type="entry name" value="YBL010C_LAA2"/>
    <property type="match status" value="1"/>
</dbReference>
<feature type="compositionally biased region" description="Polar residues" evidence="1">
    <location>
        <begin position="219"/>
        <end position="247"/>
    </location>
</feature>
<dbReference type="AlphaFoldDB" id="A0A409WFZ8"/>
<reference evidence="2 3" key="1">
    <citation type="journal article" date="2018" name="Evol. Lett.">
        <title>Horizontal gene cluster transfer increased hallucinogenic mushroom diversity.</title>
        <authorList>
            <person name="Reynolds H.T."/>
            <person name="Vijayakumar V."/>
            <person name="Gluck-Thaler E."/>
            <person name="Korotkin H.B."/>
            <person name="Matheny P.B."/>
            <person name="Slot J.C."/>
        </authorList>
    </citation>
    <scope>NUCLEOTIDE SEQUENCE [LARGE SCALE GENOMIC DNA]</scope>
    <source>
        <strain evidence="2 3">2631</strain>
    </source>
</reference>
<dbReference type="PANTHER" id="PTHR38698">
    <property type="entry name" value="EXPRESSED PROTEIN"/>
    <property type="match status" value="1"/>
</dbReference>
<feature type="region of interest" description="Disordered" evidence="1">
    <location>
        <begin position="207"/>
        <end position="247"/>
    </location>
</feature>
<evidence type="ECO:0000313" key="3">
    <source>
        <dbReference type="Proteomes" id="UP000283269"/>
    </source>
</evidence>
<sequence length="349" mass="38317">MDDDLTFGASVWAASEPTDSILIHKSEPPSLVSDFVDTTFDEFDEFGAPENTTEKDLKEDDFGDFGDFENVDAGSSSAFGDVGFEADVPIAGPSSRIWHPLQLDHSPSRSSLESQIDETLGPIWNNEDITTFTSDEGIREAEGVSQILCTSSSREMYKVLLQTPPPTKPPNWTRSRIRRQHLIALGIPVNLDEVLPRANVKPLPPLEIHTRPMSAPPGSRNQYGNSTVSMSKSNSRSGTPQLGQQGIFTQFGPKPELDTARINKLLQLSNETLTIQPLANLERYLADIRLQTANTSNLLTHLLQSRDALQQDSETYNGLIAEMVGEAQKLKSGKPPSRMGSIRRGNGIS</sequence>
<keyword evidence="3" id="KW-1185">Reference proteome</keyword>
<dbReference type="Proteomes" id="UP000283269">
    <property type="component" value="Unassembled WGS sequence"/>
</dbReference>
<comment type="caution">
    <text evidence="2">The sequence shown here is derived from an EMBL/GenBank/DDBJ whole genome shotgun (WGS) entry which is preliminary data.</text>
</comment>
<dbReference type="STRING" id="93625.A0A409WFZ8"/>